<dbReference type="HAMAP" id="MF_01080">
    <property type="entry name" value="TruB_bact"/>
    <property type="match status" value="1"/>
</dbReference>
<feature type="compositionally biased region" description="Polar residues" evidence="6">
    <location>
        <begin position="19"/>
        <end position="35"/>
    </location>
</feature>
<keyword evidence="4" id="KW-0819">tRNA processing</keyword>
<comment type="catalytic activity">
    <reaction evidence="1">
        <text>a uridine in mRNA = a pseudouridine in mRNA</text>
        <dbReference type="Rhea" id="RHEA:56644"/>
        <dbReference type="Rhea" id="RHEA-COMP:14658"/>
        <dbReference type="Rhea" id="RHEA-COMP:14659"/>
        <dbReference type="ChEBI" id="CHEBI:65314"/>
        <dbReference type="ChEBI" id="CHEBI:65315"/>
    </reaction>
</comment>
<evidence type="ECO:0000256" key="6">
    <source>
        <dbReference type="SAM" id="MobiDB-lite"/>
    </source>
</evidence>
<name>A0A5C3E208_9BASI</name>
<feature type="compositionally biased region" description="Basic residues" evidence="6">
    <location>
        <begin position="116"/>
        <end position="126"/>
    </location>
</feature>
<dbReference type="InterPro" id="IPR020103">
    <property type="entry name" value="PsdUridine_synth_cat_dom_sf"/>
</dbReference>
<evidence type="ECO:0000256" key="3">
    <source>
        <dbReference type="ARBA" id="ARBA00012787"/>
    </source>
</evidence>
<keyword evidence="5" id="KW-0413">Isomerase</keyword>
<dbReference type="InterPro" id="IPR014780">
    <property type="entry name" value="tRNA_psdUridine_synth_TruB"/>
</dbReference>
<dbReference type="GO" id="GO:1990481">
    <property type="term" value="P:mRNA pseudouridine synthesis"/>
    <property type="evidence" value="ECO:0007669"/>
    <property type="project" value="TreeGrafter"/>
</dbReference>
<feature type="domain" description="Pseudouridine synthase II N-terminal" evidence="7">
    <location>
        <begin position="134"/>
        <end position="264"/>
    </location>
</feature>
<dbReference type="GO" id="GO:0006400">
    <property type="term" value="P:tRNA modification"/>
    <property type="evidence" value="ECO:0007669"/>
    <property type="project" value="TreeGrafter"/>
</dbReference>
<dbReference type="PANTHER" id="PTHR13767">
    <property type="entry name" value="TRNA-PSEUDOURIDINE SYNTHASE"/>
    <property type="match status" value="1"/>
</dbReference>
<feature type="region of interest" description="Disordered" evidence="6">
    <location>
        <begin position="102"/>
        <end position="128"/>
    </location>
</feature>
<evidence type="ECO:0000256" key="1">
    <source>
        <dbReference type="ARBA" id="ARBA00001166"/>
    </source>
</evidence>
<dbReference type="Gene3D" id="3.30.2350.10">
    <property type="entry name" value="Pseudouridine synthase"/>
    <property type="match status" value="1"/>
</dbReference>
<dbReference type="SUPFAM" id="SSF55120">
    <property type="entry name" value="Pseudouridine synthase"/>
    <property type="match status" value="1"/>
</dbReference>
<keyword evidence="9" id="KW-1185">Reference proteome</keyword>
<dbReference type="GO" id="GO:0003723">
    <property type="term" value="F:RNA binding"/>
    <property type="evidence" value="ECO:0007669"/>
    <property type="project" value="InterPro"/>
</dbReference>
<evidence type="ECO:0000256" key="5">
    <source>
        <dbReference type="ARBA" id="ARBA00023235"/>
    </source>
</evidence>
<protein>
    <recommendedName>
        <fullName evidence="3">tRNA pseudouridine(55) synthase</fullName>
        <ecNumber evidence="3">5.4.99.25</ecNumber>
    </recommendedName>
</protein>
<evidence type="ECO:0000256" key="2">
    <source>
        <dbReference type="ARBA" id="ARBA00008999"/>
    </source>
</evidence>
<feature type="region of interest" description="Disordered" evidence="6">
    <location>
        <begin position="1"/>
        <end position="35"/>
    </location>
</feature>
<feature type="compositionally biased region" description="Basic and acidic residues" evidence="6">
    <location>
        <begin position="105"/>
        <end position="115"/>
    </location>
</feature>
<evidence type="ECO:0000256" key="4">
    <source>
        <dbReference type="ARBA" id="ARBA00022694"/>
    </source>
</evidence>
<sequence length="454" mass="48952">MSAEEQVITRSVDSAEPHTPTSSEQTLQPTPTENMITPAAVASSAIGPIRNAVRTATTATSATASTSARPLSGIFGINKPSGPTSMSLLDDLKPLFATSPLFADADGKRPKDNNSRKRGKFGKGKSKWAGGVAGAPKLGQGGTLDPLADGVLVVGVGNGTKQLQKYLDCTKEYRSTGLLGSATTSYDSCDPILTRKPYDHVTPQQIAHLLPRFTGTVKQIPPLYSAVRIDGKRLFEYARDNLPLPRPIEPRKVTIHELRLVDWLESGKHGFKEPEREVPAEDKALVGRVLDMAGRKEGQTDTVKEETDDNAESADAPAPATSWKRLPTSKDGPTETESKSTEGDAGPPAFVLEMTVSSGTYVRSIVHDLAIAAGSAAHVQTLTRTRQGEWSIDTISEGSSQDNVVPGNCIEWKVFADAIADMQREKTDATYRSPRDEEGLREWERQLLKVIVPV</sequence>
<reference evidence="8 9" key="1">
    <citation type="submission" date="2018-03" db="EMBL/GenBank/DDBJ databases">
        <authorList>
            <person name="Guldener U."/>
        </authorList>
    </citation>
    <scope>NUCLEOTIDE SEQUENCE [LARGE SCALE GENOMIC DNA]</scope>
    <source>
        <strain evidence="8 9">NBRC100155</strain>
    </source>
</reference>
<dbReference type="Proteomes" id="UP000324022">
    <property type="component" value="Unassembled WGS sequence"/>
</dbReference>
<evidence type="ECO:0000313" key="9">
    <source>
        <dbReference type="Proteomes" id="UP000324022"/>
    </source>
</evidence>
<feature type="region of interest" description="Disordered" evidence="6">
    <location>
        <begin position="291"/>
        <end position="349"/>
    </location>
</feature>
<evidence type="ECO:0000259" key="7">
    <source>
        <dbReference type="Pfam" id="PF01509"/>
    </source>
</evidence>
<proteinExistence type="inferred from homology"/>
<dbReference type="GO" id="GO:0160148">
    <property type="term" value="F:tRNA pseudouridine(55) synthase activity"/>
    <property type="evidence" value="ECO:0007669"/>
    <property type="project" value="UniProtKB-EC"/>
</dbReference>
<feature type="compositionally biased region" description="Basic and acidic residues" evidence="6">
    <location>
        <begin position="332"/>
        <end position="342"/>
    </location>
</feature>
<dbReference type="OrthoDB" id="9995526at2759"/>
<dbReference type="EC" id="5.4.99.25" evidence="3"/>
<dbReference type="GO" id="GO:0005634">
    <property type="term" value="C:nucleus"/>
    <property type="evidence" value="ECO:0007669"/>
    <property type="project" value="TreeGrafter"/>
</dbReference>
<dbReference type="PANTHER" id="PTHR13767:SF2">
    <property type="entry name" value="PSEUDOURIDYLATE SYNTHASE TRUB1"/>
    <property type="match status" value="1"/>
</dbReference>
<gene>
    <name evidence="8" type="ORF">UTRI_03845_B</name>
</gene>
<dbReference type="AlphaFoldDB" id="A0A5C3E208"/>
<dbReference type="InterPro" id="IPR002501">
    <property type="entry name" value="PsdUridine_synth_N"/>
</dbReference>
<dbReference type="Pfam" id="PF01509">
    <property type="entry name" value="TruB_N"/>
    <property type="match status" value="1"/>
</dbReference>
<comment type="similarity">
    <text evidence="2">Belongs to the pseudouridine synthase TruB family.</text>
</comment>
<organism evidence="8 9">
    <name type="scientific">Ustilago trichophora</name>
    <dbReference type="NCBI Taxonomy" id="86804"/>
    <lineage>
        <taxon>Eukaryota</taxon>
        <taxon>Fungi</taxon>
        <taxon>Dikarya</taxon>
        <taxon>Basidiomycota</taxon>
        <taxon>Ustilaginomycotina</taxon>
        <taxon>Ustilaginomycetes</taxon>
        <taxon>Ustilaginales</taxon>
        <taxon>Ustilaginaceae</taxon>
        <taxon>Ustilago</taxon>
    </lineage>
</organism>
<dbReference type="EMBL" id="OOIN01000006">
    <property type="protein sequence ID" value="SPO23627.1"/>
    <property type="molecule type" value="Genomic_DNA"/>
</dbReference>
<feature type="compositionally biased region" description="Basic and acidic residues" evidence="6">
    <location>
        <begin position="293"/>
        <end position="305"/>
    </location>
</feature>
<evidence type="ECO:0000313" key="8">
    <source>
        <dbReference type="EMBL" id="SPO23627.1"/>
    </source>
</evidence>
<accession>A0A5C3E208</accession>